<dbReference type="AlphaFoldDB" id="A0A941IL13"/>
<comment type="caution">
    <text evidence="1">The sequence shown here is derived from an EMBL/GenBank/DDBJ whole genome shotgun (WGS) entry which is preliminary data.</text>
</comment>
<keyword evidence="2" id="KW-1185">Reference proteome</keyword>
<organism evidence="1 2">
    <name type="scientific">Actinospica durhamensis</name>
    <dbReference type="NCBI Taxonomy" id="1508375"/>
    <lineage>
        <taxon>Bacteria</taxon>
        <taxon>Bacillati</taxon>
        <taxon>Actinomycetota</taxon>
        <taxon>Actinomycetes</taxon>
        <taxon>Catenulisporales</taxon>
        <taxon>Actinospicaceae</taxon>
        <taxon>Actinospica</taxon>
    </lineage>
</organism>
<evidence type="ECO:0000313" key="2">
    <source>
        <dbReference type="Proteomes" id="UP000675781"/>
    </source>
</evidence>
<dbReference type="Gene3D" id="3.30.565.10">
    <property type="entry name" value="Histidine kinase-like ATPase, C-terminal domain"/>
    <property type="match status" value="1"/>
</dbReference>
<evidence type="ECO:0000313" key="1">
    <source>
        <dbReference type="EMBL" id="MBR7832470.1"/>
    </source>
</evidence>
<dbReference type="RefSeq" id="WP_212526995.1">
    <property type="nucleotide sequence ID" value="NZ_JAGSOG010000011.1"/>
</dbReference>
<name>A0A941IL13_9ACTN</name>
<proteinExistence type="predicted"/>
<accession>A0A941IL13</accession>
<dbReference type="InterPro" id="IPR036890">
    <property type="entry name" value="HATPase_C_sf"/>
</dbReference>
<dbReference type="EMBL" id="JAGSOG010000011">
    <property type="protein sequence ID" value="MBR7832470.1"/>
    <property type="molecule type" value="Genomic_DNA"/>
</dbReference>
<reference evidence="1" key="1">
    <citation type="submission" date="2021-04" db="EMBL/GenBank/DDBJ databases">
        <title>Genome based classification of Actinospica acidithermotolerans sp. nov., an actinobacterium isolated from an Indonesian hot spring.</title>
        <authorList>
            <person name="Kusuma A.B."/>
            <person name="Putra K.E."/>
            <person name="Nafisah S."/>
            <person name="Loh J."/>
            <person name="Nouioui I."/>
            <person name="Goodfellow M."/>
        </authorList>
    </citation>
    <scope>NUCLEOTIDE SEQUENCE</scope>
    <source>
        <strain evidence="1">CSCA 57</strain>
    </source>
</reference>
<dbReference type="Proteomes" id="UP000675781">
    <property type="component" value="Unassembled WGS sequence"/>
</dbReference>
<gene>
    <name evidence="1" type="ORF">KDL01_04330</name>
</gene>
<sequence>MIAGPLIASIEAVATADTEDVEIRVTASCRPLASRTVRRLVRVLAADCPRLDDVLQITSELIACAVLYPGPTDIMAVSIVLGTRMARVTIAQDMAPLQAKTAVPGFGLAMVVVHELADTCHHYNRGEYAQIFAEVKW</sequence>
<protein>
    <submittedName>
        <fullName evidence="1">Uncharacterized protein</fullName>
    </submittedName>
</protein>